<proteinExistence type="predicted"/>
<evidence type="ECO:0000313" key="1">
    <source>
        <dbReference type="EMBL" id="KAJ6427103.1"/>
    </source>
</evidence>
<accession>A0AAD6KPI7</accession>
<dbReference type="EMBL" id="JAPFFJ010000005">
    <property type="protein sequence ID" value="KAJ6427103.1"/>
    <property type="molecule type" value="Genomic_DNA"/>
</dbReference>
<gene>
    <name evidence="1" type="ORF">OIU84_022660</name>
</gene>
<keyword evidence="2" id="KW-1185">Reference proteome</keyword>
<evidence type="ECO:0000313" key="2">
    <source>
        <dbReference type="Proteomes" id="UP001162972"/>
    </source>
</evidence>
<dbReference type="AlphaFoldDB" id="A0AAD6KPI7"/>
<protein>
    <submittedName>
        <fullName evidence="1">Uncharacterized protein</fullName>
    </submittedName>
</protein>
<comment type="caution">
    <text evidence="1">The sequence shown here is derived from an EMBL/GenBank/DDBJ whole genome shotgun (WGS) entry which is preliminary data.</text>
</comment>
<dbReference type="Proteomes" id="UP001162972">
    <property type="component" value="Chromosome 1"/>
</dbReference>
<reference evidence="1 2" key="1">
    <citation type="journal article" date="2023" name="Int. J. Mol. Sci.">
        <title>De Novo Assembly and Annotation of 11 Diverse Shrub Willow (Salix) Genomes Reveals Novel Gene Organization in Sex-Linked Regions.</title>
        <authorList>
            <person name="Hyden B."/>
            <person name="Feng K."/>
            <person name="Yates T.B."/>
            <person name="Jawdy S."/>
            <person name="Cereghino C."/>
            <person name="Smart L.B."/>
            <person name="Muchero W."/>
        </authorList>
    </citation>
    <scope>NUCLEOTIDE SEQUENCE [LARGE SCALE GENOMIC DNA]</scope>
    <source>
        <tissue evidence="1">Shoot tip</tissue>
    </source>
</reference>
<name>A0AAD6KPI7_9ROSI</name>
<sequence length="113" mass="12752">MGSTSRNAIAVKKLGQLAQEREREFKTEGLIGGCLDTAIEFMSNGTLPDFLLTLPRPDWHAMIRGTRGYVAPEWFKETYNEDGTGNVRRFPRCSFATISISPRLKWLTAQNLT</sequence>
<organism evidence="1 2">
    <name type="scientific">Salix udensis</name>
    <dbReference type="NCBI Taxonomy" id="889485"/>
    <lineage>
        <taxon>Eukaryota</taxon>
        <taxon>Viridiplantae</taxon>
        <taxon>Streptophyta</taxon>
        <taxon>Embryophyta</taxon>
        <taxon>Tracheophyta</taxon>
        <taxon>Spermatophyta</taxon>
        <taxon>Magnoliopsida</taxon>
        <taxon>eudicotyledons</taxon>
        <taxon>Gunneridae</taxon>
        <taxon>Pentapetalae</taxon>
        <taxon>rosids</taxon>
        <taxon>fabids</taxon>
        <taxon>Malpighiales</taxon>
        <taxon>Salicaceae</taxon>
        <taxon>Saliceae</taxon>
        <taxon>Salix</taxon>
    </lineage>
</organism>